<dbReference type="SUPFAM" id="SSF56801">
    <property type="entry name" value="Acetyl-CoA synthetase-like"/>
    <property type="match status" value="1"/>
</dbReference>
<dbReference type="PROSITE" id="PS00455">
    <property type="entry name" value="AMP_BINDING"/>
    <property type="match status" value="1"/>
</dbReference>
<evidence type="ECO:0000256" key="5">
    <source>
        <dbReference type="SAM" id="MobiDB-lite"/>
    </source>
</evidence>
<feature type="compositionally biased region" description="Low complexity" evidence="5">
    <location>
        <begin position="293"/>
        <end position="307"/>
    </location>
</feature>
<dbReference type="GO" id="GO:0005324">
    <property type="term" value="F:long-chain fatty acid transmembrane transporter activity"/>
    <property type="evidence" value="ECO:0007669"/>
    <property type="project" value="TreeGrafter"/>
</dbReference>
<dbReference type="AlphaFoldDB" id="A0A9W6I6J4"/>
<dbReference type="Pfam" id="PF00501">
    <property type="entry name" value="AMP-binding"/>
    <property type="match status" value="1"/>
</dbReference>
<comment type="similarity">
    <text evidence="1">Belongs to the ATP-dependent AMP-binding enzyme family.</text>
</comment>
<evidence type="ECO:0000259" key="6">
    <source>
        <dbReference type="Pfam" id="PF00501"/>
    </source>
</evidence>
<gene>
    <name evidence="7" type="ORF">GCM10017600_60170</name>
</gene>
<dbReference type="PANTHER" id="PTHR43107">
    <property type="entry name" value="LONG-CHAIN FATTY ACID TRANSPORT PROTEIN"/>
    <property type="match status" value="1"/>
</dbReference>
<evidence type="ECO:0000256" key="2">
    <source>
        <dbReference type="ARBA" id="ARBA00022598"/>
    </source>
</evidence>
<evidence type="ECO:0000313" key="7">
    <source>
        <dbReference type="EMBL" id="GLK12607.1"/>
    </source>
</evidence>
<dbReference type="PANTHER" id="PTHR43107:SF15">
    <property type="entry name" value="FATTY ACID TRANSPORT PROTEIN 3, ISOFORM A"/>
    <property type="match status" value="1"/>
</dbReference>
<reference evidence="7" key="1">
    <citation type="journal article" date="2014" name="Int. J. Syst. Evol. Microbiol.">
        <title>Complete genome sequence of Corynebacterium casei LMG S-19264T (=DSM 44701T), isolated from a smear-ripened cheese.</title>
        <authorList>
            <consortium name="US DOE Joint Genome Institute (JGI-PGF)"/>
            <person name="Walter F."/>
            <person name="Albersmeier A."/>
            <person name="Kalinowski J."/>
            <person name="Ruckert C."/>
        </authorList>
    </citation>
    <scope>NUCLEOTIDE SEQUENCE</scope>
    <source>
        <strain evidence="7">VKM Ac-2007</strain>
    </source>
</reference>
<comment type="caution">
    <text evidence="7">The sequence shown here is derived from an EMBL/GenBank/DDBJ whole genome shotgun (WGS) entry which is preliminary data.</text>
</comment>
<keyword evidence="2" id="KW-0436">Ligase</keyword>
<dbReference type="InterPro" id="IPR042099">
    <property type="entry name" value="ANL_N_sf"/>
</dbReference>
<dbReference type="Proteomes" id="UP001143474">
    <property type="component" value="Unassembled WGS sequence"/>
</dbReference>
<evidence type="ECO:0000313" key="8">
    <source>
        <dbReference type="Proteomes" id="UP001143474"/>
    </source>
</evidence>
<name>A0A9W6I6J4_9ACTN</name>
<dbReference type="GO" id="GO:0004467">
    <property type="term" value="F:long-chain fatty acid-CoA ligase activity"/>
    <property type="evidence" value="ECO:0007669"/>
    <property type="project" value="TreeGrafter"/>
</dbReference>
<dbReference type="GO" id="GO:0005524">
    <property type="term" value="F:ATP binding"/>
    <property type="evidence" value="ECO:0007669"/>
    <property type="project" value="UniProtKB-KW"/>
</dbReference>
<feature type="region of interest" description="Disordered" evidence="5">
    <location>
        <begin position="274"/>
        <end position="330"/>
    </location>
</feature>
<dbReference type="Gene3D" id="3.40.50.12780">
    <property type="entry name" value="N-terminal domain of ligase-like"/>
    <property type="match status" value="1"/>
</dbReference>
<keyword evidence="4" id="KW-0067">ATP-binding</keyword>
<evidence type="ECO:0000256" key="1">
    <source>
        <dbReference type="ARBA" id="ARBA00006432"/>
    </source>
</evidence>
<keyword evidence="3" id="KW-0547">Nucleotide-binding</keyword>
<feature type="domain" description="AMP-dependent synthetase/ligase" evidence="6">
    <location>
        <begin position="28"/>
        <end position="258"/>
    </location>
</feature>
<accession>A0A9W6I6J4</accession>
<dbReference type="GO" id="GO:0044539">
    <property type="term" value="P:long-chain fatty acid import into cell"/>
    <property type="evidence" value="ECO:0007669"/>
    <property type="project" value="TreeGrafter"/>
</dbReference>
<protein>
    <recommendedName>
        <fullName evidence="6">AMP-dependent synthetase/ligase domain-containing protein</fullName>
    </recommendedName>
</protein>
<dbReference type="GO" id="GO:0005886">
    <property type="term" value="C:plasma membrane"/>
    <property type="evidence" value="ECO:0007669"/>
    <property type="project" value="TreeGrafter"/>
</dbReference>
<sequence length="338" mass="36023">MHGAIYGRFRTLGTFAEIVRSRADDEHIGLRFGDESWTWAQVVQESADRAAALRRFGKPDGRPHIGVLLENVPDYVFWIGAAALSGAVVVGINPTRRGEEMAHDIRHTDCDLIITEDRLAGLLEGLDHGVPADAVLNVDSAAYRSLVEEHRGAGLPDRLPPAEAILLLLFSSGSTGAPKAVICSQGRLGFLAETLAVRTELTRDSVSYLCMPLFHGNSAMMNLAPATLTGATVCLARKFSASGFVRDVHRYGATFVTTSAGPCPTCWRSRRTSGTATAACGSPSAPRRRRPTSRGSPPASAAGSRRGTGSVRASCGSTGPRTARPTPWACPWRAWTSA</sequence>
<proteinExistence type="inferred from homology"/>
<evidence type="ECO:0000256" key="4">
    <source>
        <dbReference type="ARBA" id="ARBA00022840"/>
    </source>
</evidence>
<dbReference type="InterPro" id="IPR000873">
    <property type="entry name" value="AMP-dep_synth/lig_dom"/>
</dbReference>
<dbReference type="InterPro" id="IPR020845">
    <property type="entry name" value="AMP-binding_CS"/>
</dbReference>
<organism evidence="7 8">
    <name type="scientific">Streptosporangium carneum</name>
    <dbReference type="NCBI Taxonomy" id="47481"/>
    <lineage>
        <taxon>Bacteria</taxon>
        <taxon>Bacillati</taxon>
        <taxon>Actinomycetota</taxon>
        <taxon>Actinomycetes</taxon>
        <taxon>Streptosporangiales</taxon>
        <taxon>Streptosporangiaceae</taxon>
        <taxon>Streptosporangium</taxon>
    </lineage>
</organism>
<reference evidence="7" key="2">
    <citation type="submission" date="2023-01" db="EMBL/GenBank/DDBJ databases">
        <authorList>
            <person name="Sun Q."/>
            <person name="Evtushenko L."/>
        </authorList>
    </citation>
    <scope>NUCLEOTIDE SEQUENCE</scope>
    <source>
        <strain evidence="7">VKM Ac-2007</strain>
    </source>
</reference>
<evidence type="ECO:0000256" key="3">
    <source>
        <dbReference type="ARBA" id="ARBA00022741"/>
    </source>
</evidence>
<dbReference type="EMBL" id="BSEV01000017">
    <property type="protein sequence ID" value="GLK12607.1"/>
    <property type="molecule type" value="Genomic_DNA"/>
</dbReference>
<keyword evidence="8" id="KW-1185">Reference proteome</keyword>